<dbReference type="InterPro" id="IPR011989">
    <property type="entry name" value="ARM-like"/>
</dbReference>
<dbReference type="InterPro" id="IPR004908">
    <property type="entry name" value="ATPase_V1-cplx_hsu"/>
</dbReference>
<comment type="similarity">
    <text evidence="1">Belongs to the V-ATPase H subunit family.</text>
</comment>
<protein>
    <submittedName>
        <fullName evidence="6">V-type proton ATPase subunit H</fullName>
    </submittedName>
</protein>
<dbReference type="Gene3D" id="1.25.40.150">
    <property type="entry name" value="V-type ATPase, subunit H, C-terminal domain"/>
    <property type="match status" value="1"/>
</dbReference>
<dbReference type="PANTHER" id="PTHR10698:SF0">
    <property type="entry name" value="V-TYPE PROTON ATPASE SUBUNIT H"/>
    <property type="match status" value="1"/>
</dbReference>
<dbReference type="GO" id="GO:0005765">
    <property type="term" value="C:lysosomal membrane"/>
    <property type="evidence" value="ECO:0007669"/>
    <property type="project" value="TreeGrafter"/>
</dbReference>
<comment type="caution">
    <text evidence="6">The sequence shown here is derived from an EMBL/GenBank/DDBJ whole genome shotgun (WGS) entry which is preliminary data.</text>
</comment>
<accession>A0AA35RY74</accession>
<organism evidence="6 7">
    <name type="scientific">Geodia barretti</name>
    <name type="common">Barrett's horny sponge</name>
    <dbReference type="NCBI Taxonomy" id="519541"/>
    <lineage>
        <taxon>Eukaryota</taxon>
        <taxon>Metazoa</taxon>
        <taxon>Porifera</taxon>
        <taxon>Demospongiae</taxon>
        <taxon>Heteroscleromorpha</taxon>
        <taxon>Tetractinellida</taxon>
        <taxon>Astrophorina</taxon>
        <taxon>Geodiidae</taxon>
        <taxon>Geodia</taxon>
    </lineage>
</organism>
<dbReference type="SUPFAM" id="SSF48371">
    <property type="entry name" value="ARM repeat"/>
    <property type="match status" value="1"/>
</dbReference>
<evidence type="ECO:0000256" key="1">
    <source>
        <dbReference type="ARBA" id="ARBA00008613"/>
    </source>
</evidence>
<keyword evidence="2" id="KW-0813">Transport</keyword>
<evidence type="ECO:0000313" key="7">
    <source>
        <dbReference type="Proteomes" id="UP001174909"/>
    </source>
</evidence>
<dbReference type="Proteomes" id="UP001174909">
    <property type="component" value="Unassembled WGS sequence"/>
</dbReference>
<dbReference type="InterPro" id="IPR016024">
    <property type="entry name" value="ARM-type_fold"/>
</dbReference>
<evidence type="ECO:0000259" key="5">
    <source>
        <dbReference type="Pfam" id="PF11698"/>
    </source>
</evidence>
<feature type="domain" description="ATPase V1 complex subunit H C-terminal" evidence="5">
    <location>
        <begin position="336"/>
        <end position="379"/>
    </location>
</feature>
<evidence type="ECO:0000256" key="4">
    <source>
        <dbReference type="ARBA" id="ARBA00023065"/>
    </source>
</evidence>
<evidence type="ECO:0000256" key="3">
    <source>
        <dbReference type="ARBA" id="ARBA00022781"/>
    </source>
</evidence>
<keyword evidence="4" id="KW-0406">Ion transport</keyword>
<reference evidence="6" key="1">
    <citation type="submission" date="2023-03" db="EMBL/GenBank/DDBJ databases">
        <authorList>
            <person name="Steffen K."/>
            <person name="Cardenas P."/>
        </authorList>
    </citation>
    <scope>NUCLEOTIDE SEQUENCE</scope>
</reference>
<dbReference type="AlphaFoldDB" id="A0AA35RY74"/>
<dbReference type="InterPro" id="IPR011987">
    <property type="entry name" value="ATPase_V1-cplx_hsu_C"/>
</dbReference>
<dbReference type="GO" id="GO:0046961">
    <property type="term" value="F:proton-transporting ATPase activity, rotational mechanism"/>
    <property type="evidence" value="ECO:0007669"/>
    <property type="project" value="InterPro"/>
</dbReference>
<dbReference type="GO" id="GO:0000221">
    <property type="term" value="C:vacuolar proton-transporting V-type ATPase, V1 domain"/>
    <property type="evidence" value="ECO:0007669"/>
    <property type="project" value="InterPro"/>
</dbReference>
<keyword evidence="3" id="KW-0375">Hydrogen ion transport</keyword>
<dbReference type="PANTHER" id="PTHR10698">
    <property type="entry name" value="V-TYPE PROTON ATPASE SUBUNIT H"/>
    <property type="match status" value="1"/>
</dbReference>
<dbReference type="Pfam" id="PF03224">
    <property type="entry name" value="V-ATPase_H_N"/>
    <property type="match status" value="1"/>
</dbReference>
<dbReference type="InterPro" id="IPR038497">
    <property type="entry name" value="ATPase_V1-cplx_hsu_C_sf"/>
</dbReference>
<dbReference type="Pfam" id="PF11698">
    <property type="entry name" value="V-ATPase_H_C"/>
    <property type="match status" value="1"/>
</dbReference>
<dbReference type="EMBL" id="CASHTH010001698">
    <property type="protein sequence ID" value="CAI8018617.1"/>
    <property type="molecule type" value="Genomic_DNA"/>
</dbReference>
<proteinExistence type="inferred from homology"/>
<keyword evidence="7" id="KW-1185">Reference proteome</keyword>
<dbReference type="Gene3D" id="1.25.10.10">
    <property type="entry name" value="Leucine-rich Repeat Variant"/>
    <property type="match status" value="1"/>
</dbReference>
<name>A0AA35RY74_GEOBA</name>
<evidence type="ECO:0000313" key="6">
    <source>
        <dbReference type="EMBL" id="CAI8018617.1"/>
    </source>
</evidence>
<sequence>MANYKPLTAVIETVQQSQAETNAAASYNKIHIEAEEIRQRPFSFKEFYRNKQISENAYSFGEKYLQSTRDEKRYYVKKYPYHCVELFASMVEKVHSVEPLQYVLTLLADLTDDEKNVTLIVKTTDGDQLYRPLLSVFHKNDKYSKHQASLVIARLWSHTSERIPADNVNQYLGWTVAQLSRNPDYLLCVTKALMTFLRKESYRMAFISANGIKPIVDLLDRRITFQLQYQLVFCVWMLSFQSDVVEKMKEYPMAAVLCDVLRATNREKVQRVIFATFRNLLEKPRQSVAEQFAAEMIHFKAVPVLNILVQQTKDDVELQEDIVFLHERLNASLQDLSSWDEYAAEVKSGRLEWSPVHRSDKFWRENVMKLNENNHEILK</sequence>
<gene>
    <name evidence="6" type="ORF">GBAR_LOCUS11272</name>
</gene>
<evidence type="ECO:0000256" key="2">
    <source>
        <dbReference type="ARBA" id="ARBA00022448"/>
    </source>
</evidence>